<dbReference type="KEGG" id="uvi:66062321"/>
<reference evidence="1" key="1">
    <citation type="submission" date="2020-03" db="EMBL/GenBank/DDBJ databases">
        <title>A mixture of massive structural variations and highly conserved coding sequences in Ustilaginoidea virens genome.</title>
        <authorList>
            <person name="Zhang K."/>
            <person name="Zhao Z."/>
            <person name="Zhang Z."/>
            <person name="Li Y."/>
            <person name="Hsiang T."/>
            <person name="Sun W."/>
        </authorList>
    </citation>
    <scope>NUCLEOTIDE SEQUENCE</scope>
    <source>
        <strain evidence="1">UV-8b</strain>
    </source>
</reference>
<sequence length="174" mass="20299">MVSNKKRLYVALYPSGVRGNDERKYHWAFLVGPKDEDKAETPGLRCHVKNHPVNGWVYEEAELQNVKSTSNLLARFIIAKIEDKQGLLRILRKTAVTQGDPNFRCRTWMADALSRISRAEPKVVGTSELDWSRIEREARRYVEKKVAEGRYREAERMMEPKPTWDMLQQKEVIP</sequence>
<dbReference type="GeneID" id="66062321"/>
<dbReference type="Pfam" id="PF21858">
    <property type="entry name" value="DUF6914"/>
    <property type="match status" value="1"/>
</dbReference>
<keyword evidence="2" id="KW-1185">Reference proteome</keyword>
<evidence type="ECO:0000313" key="2">
    <source>
        <dbReference type="Proteomes" id="UP000027002"/>
    </source>
</evidence>
<protein>
    <submittedName>
        <fullName evidence="1">Uncharacterized protein</fullName>
    </submittedName>
</protein>
<evidence type="ECO:0000313" key="1">
    <source>
        <dbReference type="EMBL" id="QUC17302.1"/>
    </source>
</evidence>
<dbReference type="OrthoDB" id="2679825at2759"/>
<proteinExistence type="predicted"/>
<organism evidence="1 2">
    <name type="scientific">Ustilaginoidea virens</name>
    <name type="common">Rice false smut fungus</name>
    <name type="synonym">Villosiclava virens</name>
    <dbReference type="NCBI Taxonomy" id="1159556"/>
    <lineage>
        <taxon>Eukaryota</taxon>
        <taxon>Fungi</taxon>
        <taxon>Dikarya</taxon>
        <taxon>Ascomycota</taxon>
        <taxon>Pezizomycotina</taxon>
        <taxon>Sordariomycetes</taxon>
        <taxon>Hypocreomycetidae</taxon>
        <taxon>Hypocreales</taxon>
        <taxon>Clavicipitaceae</taxon>
        <taxon>Ustilaginoidea</taxon>
    </lineage>
</organism>
<name>A0A8E5MFC7_USTVR</name>
<dbReference type="InterPro" id="IPR054208">
    <property type="entry name" value="DUF6914"/>
</dbReference>
<gene>
    <name evidence="1" type="ORF">UV8b_01543</name>
</gene>
<dbReference type="Proteomes" id="UP000027002">
    <property type="component" value="Chromosome 1"/>
</dbReference>
<accession>A0A8E5MFC7</accession>
<dbReference type="AlphaFoldDB" id="A0A8E5MFC7"/>
<dbReference type="RefSeq" id="XP_042994975.1">
    <property type="nucleotide sequence ID" value="XM_043139041.1"/>
</dbReference>
<dbReference type="EMBL" id="CP072753">
    <property type="protein sequence ID" value="QUC17302.1"/>
    <property type="molecule type" value="Genomic_DNA"/>
</dbReference>